<evidence type="ECO:0000313" key="9">
    <source>
        <dbReference type="Proteomes" id="UP000011083"/>
    </source>
</evidence>
<dbReference type="OrthoDB" id="338650at2759"/>
<dbReference type="InterPro" id="IPR002219">
    <property type="entry name" value="PKC_DAG/PE"/>
</dbReference>
<gene>
    <name evidence="8" type="ORF">ACA1_103860</name>
</gene>
<dbReference type="SUPFAM" id="SSF57889">
    <property type="entry name" value="Cysteine-rich domain"/>
    <property type="match status" value="1"/>
</dbReference>
<dbReference type="RefSeq" id="XP_004332991.1">
    <property type="nucleotide sequence ID" value="XM_004332943.1"/>
</dbReference>
<dbReference type="KEGG" id="acan:ACA1_103860"/>
<keyword evidence="5" id="KW-0862">Zinc</keyword>
<dbReference type="InterPro" id="IPR038286">
    <property type="entry name" value="IPK_sf"/>
</dbReference>
<sequence length="382" mass="42555">MKQDERQVGGSLRSITAIKEIIKSPFTLIYRKLGEGGEAEGEPEDKEKAGVVRLSKEGLEVKLKEGEESSDEEIEDLQHVAAATSAAGGSSLYVSQPHQWEKVDFATFSWCKYCGKYLFPLSPGFACQRGCNYTVHKGKCMEAASRSRSGRPDSHLDTFQNQVGGHKGKAAFLKDLDGGKILKPLCPVEFQFYSVLAKLASSDHEGSGVTCEGIDEMKTRMGNAAVWEHFFPRFHGAAQTSEGDDSVTEHYIVMEDLTAGYKYPCICDLKIGARGYDDKASTKKILQQKLLCSVTTSSTLGFRMCGMQYWQNEQRSYVVRDKLWGCKLKENTMQGALVQFLDNGDGVRFPLILNWLAKMKRIEKWFEVSTTALFRTSALTAH</sequence>
<dbReference type="GO" id="GO:0005737">
    <property type="term" value="C:cytoplasm"/>
    <property type="evidence" value="ECO:0007669"/>
    <property type="project" value="TreeGrafter"/>
</dbReference>
<evidence type="ECO:0000259" key="7">
    <source>
        <dbReference type="Pfam" id="PF00130"/>
    </source>
</evidence>
<evidence type="ECO:0000256" key="6">
    <source>
        <dbReference type="RuleBase" id="RU363090"/>
    </source>
</evidence>
<keyword evidence="2 6" id="KW-0808">Transferase</keyword>
<reference evidence="8 9" key="1">
    <citation type="journal article" date="2013" name="Genome Biol.">
        <title>Genome of Acanthamoeba castellanii highlights extensive lateral gene transfer and early evolution of tyrosine kinase signaling.</title>
        <authorList>
            <person name="Clarke M."/>
            <person name="Lohan A.J."/>
            <person name="Liu B."/>
            <person name="Lagkouvardos I."/>
            <person name="Roy S."/>
            <person name="Zafar N."/>
            <person name="Bertelli C."/>
            <person name="Schilde C."/>
            <person name="Kianianmomeni A."/>
            <person name="Burglin T.R."/>
            <person name="Frech C."/>
            <person name="Turcotte B."/>
            <person name="Kopec K.O."/>
            <person name="Synnott J.M."/>
            <person name="Choo C."/>
            <person name="Paponov I."/>
            <person name="Finkler A."/>
            <person name="Soon Heng Tan C."/>
            <person name="Hutchins A.P."/>
            <person name="Weinmeier T."/>
            <person name="Rattei T."/>
            <person name="Chu J.S."/>
            <person name="Gimenez G."/>
            <person name="Irimia M."/>
            <person name="Rigden D.J."/>
            <person name="Fitzpatrick D.A."/>
            <person name="Lorenzo-Morales J."/>
            <person name="Bateman A."/>
            <person name="Chiu C.H."/>
            <person name="Tang P."/>
            <person name="Hegemann P."/>
            <person name="Fromm H."/>
            <person name="Raoult D."/>
            <person name="Greub G."/>
            <person name="Miranda-Saavedra D."/>
            <person name="Chen N."/>
            <person name="Nash P."/>
            <person name="Ginger M.L."/>
            <person name="Horn M."/>
            <person name="Schaap P."/>
            <person name="Caler L."/>
            <person name="Loftus B."/>
        </authorList>
    </citation>
    <scope>NUCLEOTIDE SEQUENCE [LARGE SCALE GENOMIC DNA]</scope>
    <source>
        <strain evidence="8 9">Neff</strain>
    </source>
</reference>
<dbReference type="Proteomes" id="UP000011083">
    <property type="component" value="Unassembled WGS sequence"/>
</dbReference>
<dbReference type="GO" id="GO:0032958">
    <property type="term" value="P:inositol phosphate biosynthetic process"/>
    <property type="evidence" value="ECO:0007669"/>
    <property type="project" value="InterPro"/>
</dbReference>
<dbReference type="GO" id="GO:0005634">
    <property type="term" value="C:nucleus"/>
    <property type="evidence" value="ECO:0007669"/>
    <property type="project" value="TreeGrafter"/>
</dbReference>
<dbReference type="Gene3D" id="3.30.470.160">
    <property type="entry name" value="Inositol polyphosphate kinase"/>
    <property type="match status" value="1"/>
</dbReference>
<dbReference type="PANTHER" id="PTHR12400:SF21">
    <property type="entry name" value="KINASE"/>
    <property type="match status" value="1"/>
</dbReference>
<accession>L8GE29</accession>
<dbReference type="GeneID" id="14911374"/>
<dbReference type="Pfam" id="PF03770">
    <property type="entry name" value="IPK"/>
    <property type="match status" value="1"/>
</dbReference>
<dbReference type="EC" id="2.7.-.-" evidence="6"/>
<evidence type="ECO:0000256" key="5">
    <source>
        <dbReference type="ARBA" id="ARBA00022833"/>
    </source>
</evidence>
<protein>
    <recommendedName>
        <fullName evidence="6">Kinase</fullName>
        <ecNumber evidence="6">2.7.-.-</ecNumber>
    </recommendedName>
</protein>
<dbReference type="GO" id="GO:0016301">
    <property type="term" value="F:kinase activity"/>
    <property type="evidence" value="ECO:0007669"/>
    <property type="project" value="UniProtKB-KW"/>
</dbReference>
<keyword evidence="3" id="KW-0479">Metal-binding</keyword>
<dbReference type="Pfam" id="PF00130">
    <property type="entry name" value="C1_1"/>
    <property type="match status" value="1"/>
</dbReference>
<comment type="similarity">
    <text evidence="1 6">Belongs to the inositol phosphokinase (IPK) family.</text>
</comment>
<dbReference type="VEuPathDB" id="AmoebaDB:ACA1_103860"/>
<evidence type="ECO:0000256" key="4">
    <source>
        <dbReference type="ARBA" id="ARBA00022777"/>
    </source>
</evidence>
<dbReference type="Gene3D" id="3.30.60.20">
    <property type="match status" value="1"/>
</dbReference>
<evidence type="ECO:0000256" key="2">
    <source>
        <dbReference type="ARBA" id="ARBA00022679"/>
    </source>
</evidence>
<evidence type="ECO:0000313" key="8">
    <source>
        <dbReference type="EMBL" id="ELR10978.1"/>
    </source>
</evidence>
<dbReference type="CDD" id="cd00029">
    <property type="entry name" value="C1"/>
    <property type="match status" value="1"/>
</dbReference>
<proteinExistence type="inferred from homology"/>
<dbReference type="EMBL" id="KB008169">
    <property type="protein sequence ID" value="ELR10978.1"/>
    <property type="molecule type" value="Genomic_DNA"/>
</dbReference>
<dbReference type="InterPro" id="IPR046349">
    <property type="entry name" value="C1-like_sf"/>
</dbReference>
<keyword evidence="4 6" id="KW-0418">Kinase</keyword>
<dbReference type="SUPFAM" id="SSF56104">
    <property type="entry name" value="SAICAR synthase-like"/>
    <property type="match status" value="1"/>
</dbReference>
<evidence type="ECO:0000256" key="3">
    <source>
        <dbReference type="ARBA" id="ARBA00022723"/>
    </source>
</evidence>
<organism evidence="8 9">
    <name type="scientific">Acanthamoeba castellanii (strain ATCC 30010 / Neff)</name>
    <dbReference type="NCBI Taxonomy" id="1257118"/>
    <lineage>
        <taxon>Eukaryota</taxon>
        <taxon>Amoebozoa</taxon>
        <taxon>Discosea</taxon>
        <taxon>Longamoebia</taxon>
        <taxon>Centramoebida</taxon>
        <taxon>Acanthamoebidae</taxon>
        <taxon>Acanthamoeba</taxon>
    </lineage>
</organism>
<evidence type="ECO:0000256" key="1">
    <source>
        <dbReference type="ARBA" id="ARBA00007374"/>
    </source>
</evidence>
<dbReference type="InterPro" id="IPR005522">
    <property type="entry name" value="IPK"/>
</dbReference>
<dbReference type="AlphaFoldDB" id="L8GE29"/>
<name>L8GE29_ACACF</name>
<feature type="domain" description="Phorbol-ester/DAG-type" evidence="7">
    <location>
        <begin position="98"/>
        <end position="145"/>
    </location>
</feature>
<dbReference type="GO" id="GO:0046872">
    <property type="term" value="F:metal ion binding"/>
    <property type="evidence" value="ECO:0007669"/>
    <property type="project" value="UniProtKB-KW"/>
</dbReference>
<keyword evidence="9" id="KW-1185">Reference proteome</keyword>
<dbReference type="PANTHER" id="PTHR12400">
    <property type="entry name" value="INOSITOL POLYPHOSPHATE KINASE"/>
    <property type="match status" value="1"/>
</dbReference>
<dbReference type="STRING" id="1257118.L8GE29"/>